<dbReference type="Proteomes" id="UP000564948">
    <property type="component" value="Unassembled WGS sequence"/>
</dbReference>
<feature type="non-terminal residue" evidence="3">
    <location>
        <position position="145"/>
    </location>
</feature>
<keyword evidence="3" id="KW-0436">Ligase</keyword>
<dbReference type="EMBL" id="VZTD01002225">
    <property type="protein sequence ID" value="NXB17855.1"/>
    <property type="molecule type" value="Genomic_DNA"/>
</dbReference>
<evidence type="ECO:0000313" key="3">
    <source>
        <dbReference type="EMBL" id="NXB17855.1"/>
    </source>
</evidence>
<dbReference type="UniPathway" id="UPA00143"/>
<dbReference type="GO" id="GO:0072344">
    <property type="term" value="P:rescue of stalled ribosome"/>
    <property type="evidence" value="ECO:0007669"/>
    <property type="project" value="UniProtKB-UniRule"/>
</dbReference>
<dbReference type="GO" id="GO:0061630">
    <property type="term" value="F:ubiquitin protein ligase activity"/>
    <property type="evidence" value="ECO:0007669"/>
    <property type="project" value="UniProtKB-UniRule"/>
</dbReference>
<dbReference type="EC" id="2.3.2.27" evidence="1"/>
<evidence type="ECO:0000259" key="2">
    <source>
        <dbReference type="Pfam" id="PF22999"/>
    </source>
</evidence>
<dbReference type="Pfam" id="PF22999">
    <property type="entry name" value="LTN1_E3_ligase_6th"/>
    <property type="match status" value="1"/>
</dbReference>
<gene>
    <name evidence="3" type="primary">Ltn1_0</name>
    <name evidence="3" type="ORF">RHALEU_R13368</name>
</gene>
<protein>
    <recommendedName>
        <fullName evidence="1">E3 ubiquitin-protein ligase listerin</fullName>
        <ecNumber evidence="1">2.3.2.27</ecNumber>
    </recommendedName>
    <alternativeName>
        <fullName evidence="1">RING-type E3 ubiquitin transferase listerin</fullName>
    </alternativeName>
</protein>
<keyword evidence="4" id="KW-1185">Reference proteome</keyword>
<accession>A0A7K8BSC1</accession>
<keyword evidence="1" id="KW-0863">Zinc-finger</keyword>
<evidence type="ECO:0000256" key="1">
    <source>
        <dbReference type="RuleBase" id="RU367090"/>
    </source>
</evidence>
<dbReference type="InterPro" id="IPR054477">
    <property type="entry name" value="LTN1_E3_ligase_6th"/>
</dbReference>
<comment type="function">
    <text evidence="1">E3 ubiquitin-protein ligase. Component of the ribosome quality control complex (RQC), a ribosome-associated complex that mediates ubiquitination and extraction of incompletely synthesized nascent chains for proteasomal degradation.</text>
</comment>
<dbReference type="AlphaFoldDB" id="A0A7K8BSC1"/>
<dbReference type="GO" id="GO:1990112">
    <property type="term" value="C:RQC complex"/>
    <property type="evidence" value="ECO:0007669"/>
    <property type="project" value="UniProtKB-UniRule"/>
</dbReference>
<comment type="catalytic activity">
    <reaction evidence="1">
        <text>S-ubiquitinyl-[E2 ubiquitin-conjugating enzyme]-L-cysteine + [acceptor protein]-L-lysine = [E2 ubiquitin-conjugating enzyme]-L-cysteine + N(6)-ubiquitinyl-[acceptor protein]-L-lysine.</text>
        <dbReference type="EC" id="2.3.2.27"/>
    </reaction>
</comment>
<dbReference type="GO" id="GO:0043023">
    <property type="term" value="F:ribosomal large subunit binding"/>
    <property type="evidence" value="ECO:0007669"/>
    <property type="project" value="TreeGrafter"/>
</dbReference>
<feature type="non-terminal residue" evidence="3">
    <location>
        <position position="1"/>
    </location>
</feature>
<comment type="subunit">
    <text evidence="1">Component of the ribosome quality control complex (RQC).</text>
</comment>
<dbReference type="GO" id="GO:1990116">
    <property type="term" value="P:ribosome-associated ubiquitin-dependent protein catabolic process"/>
    <property type="evidence" value="ECO:0007669"/>
    <property type="project" value="UniProtKB-UniRule"/>
</dbReference>
<dbReference type="InterPro" id="IPR039795">
    <property type="entry name" value="LTN1/Rkr1"/>
</dbReference>
<keyword evidence="1" id="KW-0479">Metal-binding</keyword>
<evidence type="ECO:0000313" key="4">
    <source>
        <dbReference type="Proteomes" id="UP000564948"/>
    </source>
</evidence>
<dbReference type="PANTHER" id="PTHR12389">
    <property type="entry name" value="ZINC FINGER PROTEIN 294"/>
    <property type="match status" value="1"/>
</dbReference>
<dbReference type="GO" id="GO:0016567">
    <property type="term" value="P:protein ubiquitination"/>
    <property type="evidence" value="ECO:0007669"/>
    <property type="project" value="UniProtKB-UniPathway"/>
</dbReference>
<keyword evidence="1" id="KW-0833">Ubl conjugation pathway</keyword>
<organism evidence="3 4">
    <name type="scientific">Rhagologus leucostigma</name>
    <dbReference type="NCBI Taxonomy" id="156170"/>
    <lineage>
        <taxon>Eukaryota</taxon>
        <taxon>Metazoa</taxon>
        <taxon>Chordata</taxon>
        <taxon>Craniata</taxon>
        <taxon>Vertebrata</taxon>
        <taxon>Euteleostomi</taxon>
        <taxon>Archelosauria</taxon>
        <taxon>Archosauria</taxon>
        <taxon>Dinosauria</taxon>
        <taxon>Saurischia</taxon>
        <taxon>Theropoda</taxon>
        <taxon>Coelurosauria</taxon>
        <taxon>Aves</taxon>
        <taxon>Neognathae</taxon>
        <taxon>Neoaves</taxon>
        <taxon>Telluraves</taxon>
        <taxon>Australaves</taxon>
        <taxon>Passeriformes</taxon>
        <taxon>Corvoidea</taxon>
        <taxon>Pachycephalidae</taxon>
        <taxon>Rhagologus</taxon>
    </lineage>
</organism>
<dbReference type="GO" id="GO:0005829">
    <property type="term" value="C:cytosol"/>
    <property type="evidence" value="ECO:0007669"/>
    <property type="project" value="UniProtKB-UniRule"/>
</dbReference>
<comment type="similarity">
    <text evidence="1">Belongs to the LTN1 family.</text>
</comment>
<keyword evidence="1" id="KW-0808">Transferase</keyword>
<comment type="pathway">
    <text evidence="1">Protein modification; protein ubiquitination.</text>
</comment>
<dbReference type="GO" id="GO:0016874">
    <property type="term" value="F:ligase activity"/>
    <property type="evidence" value="ECO:0007669"/>
    <property type="project" value="UniProtKB-KW"/>
</dbReference>
<proteinExistence type="inferred from homology"/>
<dbReference type="PANTHER" id="PTHR12389:SF0">
    <property type="entry name" value="E3 UBIQUITIN-PROTEIN LIGASE LISTERIN"/>
    <property type="match status" value="1"/>
</dbReference>
<comment type="caution">
    <text evidence="3">The sequence shown here is derived from an EMBL/GenBank/DDBJ whole genome shotgun (WGS) entry which is preliminary data.</text>
</comment>
<reference evidence="3 4" key="1">
    <citation type="submission" date="2019-09" db="EMBL/GenBank/DDBJ databases">
        <title>Bird 10,000 Genomes (B10K) Project - Family phase.</title>
        <authorList>
            <person name="Zhang G."/>
        </authorList>
    </citation>
    <scope>NUCLEOTIDE SEQUENCE [LARGE SCALE GENOMIC DNA]</scope>
    <source>
        <strain evidence="3">B10K-DU-029-40</strain>
        <tissue evidence="3">Muscle</tissue>
    </source>
</reference>
<sequence length="145" mass="16600">RLMPELPTFDDEDLKSYGDEEEELALSPPAALMSILATQELLLENILECIPVGEFAVIQPLSDEFCLVLGYLLTWKLTLAFFKAASSQLRVLYSQYLRRTKSLNKLLYHLFRLMPENPVFSGPTSEVPNKDTKTFFTEELHLDVK</sequence>
<dbReference type="GO" id="GO:0008270">
    <property type="term" value="F:zinc ion binding"/>
    <property type="evidence" value="ECO:0007669"/>
    <property type="project" value="UniProtKB-KW"/>
</dbReference>
<feature type="domain" description="E3 ubiquitin-protein ligase listerin HEAT repeat region" evidence="2">
    <location>
        <begin position="20"/>
        <end position="144"/>
    </location>
</feature>
<name>A0A7K8BSC1_9CORV</name>
<keyword evidence="1" id="KW-0862">Zinc</keyword>